<dbReference type="EMBL" id="CASHTH010000839">
    <property type="protein sequence ID" value="CAI8008379.1"/>
    <property type="molecule type" value="Genomic_DNA"/>
</dbReference>
<feature type="region of interest" description="Disordered" evidence="1">
    <location>
        <begin position="77"/>
        <end position="107"/>
    </location>
</feature>
<organism evidence="3 4">
    <name type="scientific">Geodia barretti</name>
    <name type="common">Barrett's horny sponge</name>
    <dbReference type="NCBI Taxonomy" id="519541"/>
    <lineage>
        <taxon>Eukaryota</taxon>
        <taxon>Metazoa</taxon>
        <taxon>Porifera</taxon>
        <taxon>Demospongiae</taxon>
        <taxon>Heteroscleromorpha</taxon>
        <taxon>Tetractinellida</taxon>
        <taxon>Astrophorina</taxon>
        <taxon>Geodiidae</taxon>
        <taxon>Geodia</taxon>
    </lineage>
</organism>
<dbReference type="AlphaFoldDB" id="A0AA35W5S3"/>
<dbReference type="Pfam" id="PF01592">
    <property type="entry name" value="NifU_N"/>
    <property type="match status" value="1"/>
</dbReference>
<name>A0AA35W5S3_GEOBA</name>
<dbReference type="CDD" id="cd06664">
    <property type="entry name" value="IscU_like"/>
    <property type="match status" value="1"/>
</dbReference>
<dbReference type="PANTHER" id="PTHR10093">
    <property type="entry name" value="IRON-SULFUR CLUSTER ASSEMBLY ENZYME NIFU HOMOLOG"/>
    <property type="match status" value="1"/>
</dbReference>
<dbReference type="GO" id="GO:0016226">
    <property type="term" value="P:iron-sulfur cluster assembly"/>
    <property type="evidence" value="ECO:0007669"/>
    <property type="project" value="InterPro"/>
</dbReference>
<dbReference type="Proteomes" id="UP001174909">
    <property type="component" value="Unassembled WGS sequence"/>
</dbReference>
<evidence type="ECO:0000313" key="4">
    <source>
        <dbReference type="Proteomes" id="UP001174909"/>
    </source>
</evidence>
<feature type="compositionally biased region" description="Basic and acidic residues" evidence="1">
    <location>
        <begin position="78"/>
        <end position="107"/>
    </location>
</feature>
<dbReference type="GO" id="GO:0051536">
    <property type="term" value="F:iron-sulfur cluster binding"/>
    <property type="evidence" value="ECO:0007669"/>
    <property type="project" value="InterPro"/>
</dbReference>
<keyword evidence="4" id="KW-1185">Reference proteome</keyword>
<dbReference type="GO" id="GO:0005506">
    <property type="term" value="F:iron ion binding"/>
    <property type="evidence" value="ECO:0007669"/>
    <property type="project" value="InterPro"/>
</dbReference>
<feature type="domain" description="NIF system FeS cluster assembly NifU N-terminal" evidence="2">
    <location>
        <begin position="8"/>
        <end position="86"/>
    </location>
</feature>
<reference evidence="3" key="1">
    <citation type="submission" date="2023-03" db="EMBL/GenBank/DDBJ databases">
        <authorList>
            <person name="Steffen K."/>
            <person name="Cardenas P."/>
        </authorList>
    </citation>
    <scope>NUCLEOTIDE SEQUENCE</scope>
</reference>
<dbReference type="Gene3D" id="3.90.1010.10">
    <property type="match status" value="1"/>
</dbReference>
<evidence type="ECO:0000256" key="1">
    <source>
        <dbReference type="SAM" id="MobiDB-lite"/>
    </source>
</evidence>
<accession>A0AA35W5S3</accession>
<gene>
    <name evidence="3" type="ORF">GBAR_LOCUS5739</name>
</gene>
<proteinExistence type="predicted"/>
<comment type="caution">
    <text evidence="3">The sequence shown here is derived from an EMBL/GenBank/DDBJ whole genome shotgun (WGS) entry which is preliminary data.</text>
</comment>
<dbReference type="SUPFAM" id="SSF82649">
    <property type="entry name" value="SufE/NifU"/>
    <property type="match status" value="1"/>
</dbReference>
<dbReference type="InterPro" id="IPR002871">
    <property type="entry name" value="NIF_FeS_clus_asmbl_NifU_N"/>
</dbReference>
<evidence type="ECO:0000313" key="3">
    <source>
        <dbReference type="EMBL" id="CAI8008379.1"/>
    </source>
</evidence>
<evidence type="ECO:0000259" key="2">
    <source>
        <dbReference type="Pfam" id="PF01592"/>
    </source>
</evidence>
<sequence>MRGLGELYEEIILDHYRNPRNNEELDNPDAEIEANNPFCGDEVKIQLRFQDGRIDEIGVTGRGCAISKSSASLLSELAEGRTQDELSRTTKPRPAHDEGRESNRGRT</sequence>
<protein>
    <submittedName>
        <fullName evidence="3">Iron-sulfur cluster assembly scaffold protein IscU 2</fullName>
    </submittedName>
</protein>